<dbReference type="InterPro" id="IPR000304">
    <property type="entry name" value="Pyrroline-COOH_reductase"/>
</dbReference>
<dbReference type="PROSITE" id="PS00616">
    <property type="entry name" value="HIS_ACID_PHOSPHAT_1"/>
    <property type="match status" value="1"/>
</dbReference>
<organism evidence="7 8">
    <name type="scientific">Limulus polyphemus</name>
    <name type="common">Atlantic horseshoe crab</name>
    <dbReference type="NCBI Taxonomy" id="6850"/>
    <lineage>
        <taxon>Eukaryota</taxon>
        <taxon>Metazoa</taxon>
        <taxon>Ecdysozoa</taxon>
        <taxon>Arthropoda</taxon>
        <taxon>Chelicerata</taxon>
        <taxon>Merostomata</taxon>
        <taxon>Xiphosura</taxon>
        <taxon>Limulidae</taxon>
        <taxon>Limulus</taxon>
    </lineage>
</organism>
<name>A0ABM1B3C6_LIMPO</name>
<accession>A0ABM1B3C6</accession>
<evidence type="ECO:0000256" key="3">
    <source>
        <dbReference type="ARBA" id="ARBA00012855"/>
    </source>
</evidence>
<dbReference type="Gene3D" id="3.40.50.720">
    <property type="entry name" value="NAD(P)-binding Rossmann-like Domain"/>
    <property type="match status" value="1"/>
</dbReference>
<dbReference type="InterPro" id="IPR033379">
    <property type="entry name" value="Acid_Pase_AS"/>
</dbReference>
<evidence type="ECO:0000313" key="8">
    <source>
        <dbReference type="RefSeq" id="XP_013773956.1"/>
    </source>
</evidence>
<keyword evidence="7" id="KW-1185">Reference proteome</keyword>
<evidence type="ECO:0000256" key="1">
    <source>
        <dbReference type="ARBA" id="ARBA00005205"/>
    </source>
</evidence>
<evidence type="ECO:0000259" key="6">
    <source>
        <dbReference type="Pfam" id="PF14748"/>
    </source>
</evidence>
<dbReference type="InterPro" id="IPR029036">
    <property type="entry name" value="P5CR_dimer"/>
</dbReference>
<dbReference type="Proteomes" id="UP000694941">
    <property type="component" value="Unplaced"/>
</dbReference>
<dbReference type="PIRSF" id="PIRSF000193">
    <property type="entry name" value="Pyrrol-5-carb_rd"/>
    <property type="match status" value="1"/>
</dbReference>
<feature type="domain" description="Pyrroline-5-carboxylate reductase catalytic N-terminal" evidence="5">
    <location>
        <begin position="3"/>
        <end position="96"/>
    </location>
</feature>
<proteinExistence type="inferred from homology"/>
<dbReference type="SUPFAM" id="SSF51735">
    <property type="entry name" value="NAD(P)-binding Rossmann-fold domains"/>
    <property type="match status" value="1"/>
</dbReference>
<evidence type="ECO:0000313" key="7">
    <source>
        <dbReference type="Proteomes" id="UP000694941"/>
    </source>
</evidence>
<protein>
    <recommendedName>
        <fullName evidence="3">pyrroline-5-carboxylate reductase</fullName>
        <ecNumber evidence="3">1.5.1.2</ecNumber>
    </recommendedName>
</protein>
<evidence type="ECO:0000259" key="5">
    <source>
        <dbReference type="Pfam" id="PF03807"/>
    </source>
</evidence>
<dbReference type="PANTHER" id="PTHR11645">
    <property type="entry name" value="PYRROLINE-5-CARBOXYLATE REDUCTASE"/>
    <property type="match status" value="1"/>
</dbReference>
<dbReference type="HAMAP" id="MF_01925">
    <property type="entry name" value="P5C_reductase"/>
    <property type="match status" value="1"/>
</dbReference>
<dbReference type="RefSeq" id="XP_013773956.1">
    <property type="nucleotide sequence ID" value="XM_013918502.2"/>
</dbReference>
<keyword evidence="4" id="KW-0028">Amino-acid biosynthesis</keyword>
<comment type="similarity">
    <text evidence="2">Belongs to the pyrroline-5-carboxylate reductase family.</text>
</comment>
<reference evidence="8" key="1">
    <citation type="submission" date="2025-08" db="UniProtKB">
        <authorList>
            <consortium name="RefSeq"/>
        </authorList>
    </citation>
    <scope>IDENTIFICATION</scope>
    <source>
        <tissue evidence="8">Muscle</tissue>
    </source>
</reference>
<dbReference type="Pfam" id="PF03807">
    <property type="entry name" value="F420_oxidored"/>
    <property type="match status" value="1"/>
</dbReference>
<dbReference type="InterPro" id="IPR028939">
    <property type="entry name" value="P5C_Rdtase_cat_N"/>
</dbReference>
<dbReference type="Pfam" id="PF14748">
    <property type="entry name" value="P5CR_dimer"/>
    <property type="match status" value="1"/>
</dbReference>
<evidence type="ECO:0000256" key="2">
    <source>
        <dbReference type="ARBA" id="ARBA00005525"/>
    </source>
</evidence>
<sequence>MLIGFVGAGRMAQALAQGFIAAGITKGEKIIASCPPQDSALLEYFGSMGCKTSYSNAEVIQRSEVVVLAVKPPIVPKVLQEVASIFTPGHLMVSIALGIPIRYLEQMLPRKTRVVRVMPNTPALVKHGASVFSCGSTIKEGDSDLVKKMLTSVGICEEVPETLIDAVTGLSGSGPAYMYIAIDALADGGVKMGLPRDLAIRLAAQTLLGAGKMVLETGRHPGALKDDVCSPAGSSIHAVQQLERHGLRTALIEAVQAAALRSEEAGLREKKS</sequence>
<dbReference type="EC" id="1.5.1.2" evidence="3"/>
<dbReference type="InterPro" id="IPR036291">
    <property type="entry name" value="NAD(P)-bd_dom_sf"/>
</dbReference>
<keyword evidence="4" id="KW-0641">Proline biosynthesis</keyword>
<dbReference type="Gene3D" id="1.10.3730.10">
    <property type="entry name" value="ProC C-terminal domain-like"/>
    <property type="match status" value="1"/>
</dbReference>
<feature type="domain" description="Pyrroline-5-carboxylate reductase dimerisation" evidence="6">
    <location>
        <begin position="161"/>
        <end position="264"/>
    </location>
</feature>
<gene>
    <name evidence="8" type="primary">LOC106458934</name>
</gene>
<dbReference type="SUPFAM" id="SSF48179">
    <property type="entry name" value="6-phosphogluconate dehydrogenase C-terminal domain-like"/>
    <property type="match status" value="1"/>
</dbReference>
<dbReference type="NCBIfam" id="TIGR00112">
    <property type="entry name" value="proC"/>
    <property type="match status" value="1"/>
</dbReference>
<dbReference type="PANTHER" id="PTHR11645:SF62">
    <property type="entry name" value="PYRROLINE-5-CARBOXYLATE REDUCTASE"/>
    <property type="match status" value="1"/>
</dbReference>
<comment type="pathway">
    <text evidence="1">Amino-acid biosynthesis; L-proline biosynthesis; L-proline from L-glutamate 5-semialdehyde: step 1/1.</text>
</comment>
<evidence type="ECO:0000256" key="4">
    <source>
        <dbReference type="ARBA" id="ARBA00022650"/>
    </source>
</evidence>
<dbReference type="InterPro" id="IPR008927">
    <property type="entry name" value="6-PGluconate_DH-like_C_sf"/>
</dbReference>
<dbReference type="GeneID" id="106458934"/>